<name>A0A8S0QJJ9_OLEEU</name>
<proteinExistence type="predicted"/>
<accession>A0A8S0QJJ9</accession>
<organism evidence="1 2">
    <name type="scientific">Olea europaea subsp. europaea</name>
    <dbReference type="NCBI Taxonomy" id="158383"/>
    <lineage>
        <taxon>Eukaryota</taxon>
        <taxon>Viridiplantae</taxon>
        <taxon>Streptophyta</taxon>
        <taxon>Embryophyta</taxon>
        <taxon>Tracheophyta</taxon>
        <taxon>Spermatophyta</taxon>
        <taxon>Magnoliopsida</taxon>
        <taxon>eudicotyledons</taxon>
        <taxon>Gunneridae</taxon>
        <taxon>Pentapetalae</taxon>
        <taxon>asterids</taxon>
        <taxon>lamiids</taxon>
        <taxon>Lamiales</taxon>
        <taxon>Oleaceae</taxon>
        <taxon>Oleeae</taxon>
        <taxon>Olea</taxon>
    </lineage>
</organism>
<reference evidence="1 2" key="1">
    <citation type="submission" date="2019-12" db="EMBL/GenBank/DDBJ databases">
        <authorList>
            <person name="Alioto T."/>
            <person name="Alioto T."/>
            <person name="Gomez Garrido J."/>
        </authorList>
    </citation>
    <scope>NUCLEOTIDE SEQUENCE [LARGE SCALE GENOMIC DNA]</scope>
</reference>
<gene>
    <name evidence="1" type="ORF">OLEA9_A009114</name>
</gene>
<sequence>MHIWVFTNLSRIHRNWRIVEEDEEVLIVQKSGSNFDSMVVEFRNFRRQRIWCKLEGKCLISKFRG</sequence>
<keyword evidence="2" id="KW-1185">Reference proteome</keyword>
<protein>
    <submittedName>
        <fullName evidence="1">Uncharacterized protein</fullName>
    </submittedName>
</protein>
<dbReference type="EMBL" id="CACTIH010001858">
    <property type="protein sequence ID" value="CAA2966313.1"/>
    <property type="molecule type" value="Genomic_DNA"/>
</dbReference>
<evidence type="ECO:0000313" key="2">
    <source>
        <dbReference type="Proteomes" id="UP000594638"/>
    </source>
</evidence>
<dbReference type="Proteomes" id="UP000594638">
    <property type="component" value="Unassembled WGS sequence"/>
</dbReference>
<comment type="caution">
    <text evidence="1">The sequence shown here is derived from an EMBL/GenBank/DDBJ whole genome shotgun (WGS) entry which is preliminary data.</text>
</comment>
<dbReference type="AlphaFoldDB" id="A0A8S0QJJ9"/>
<evidence type="ECO:0000313" key="1">
    <source>
        <dbReference type="EMBL" id="CAA2966313.1"/>
    </source>
</evidence>
<dbReference type="Gramene" id="OE9A009114T1">
    <property type="protein sequence ID" value="OE9A009114C1"/>
    <property type="gene ID" value="OE9A009114"/>
</dbReference>